<keyword evidence="2" id="KW-1185">Reference proteome</keyword>
<dbReference type="RefSeq" id="WP_132113779.1">
    <property type="nucleotide sequence ID" value="NZ_SLWS01000002.1"/>
</dbReference>
<proteinExistence type="predicted"/>
<sequence length="78" mass="8597">MTMMTLSEEDALFELEVRVVPLDAKDDYGLEFQMDTGTVHTSYVSESCSSRCTADYACSYTCRGFAAQGSTITPNMCI</sequence>
<name>A0A4R2JPS7_9PSEU</name>
<dbReference type="EMBL" id="SLWS01000002">
    <property type="protein sequence ID" value="TCO62191.1"/>
    <property type="molecule type" value="Genomic_DNA"/>
</dbReference>
<organism evidence="1 2">
    <name type="scientific">Actinocrispum wychmicini</name>
    <dbReference type="NCBI Taxonomy" id="1213861"/>
    <lineage>
        <taxon>Bacteria</taxon>
        <taxon>Bacillati</taxon>
        <taxon>Actinomycetota</taxon>
        <taxon>Actinomycetes</taxon>
        <taxon>Pseudonocardiales</taxon>
        <taxon>Pseudonocardiaceae</taxon>
        <taxon>Actinocrispum</taxon>
    </lineage>
</organism>
<gene>
    <name evidence="1" type="ORF">EV192_102328</name>
</gene>
<comment type="caution">
    <text evidence="1">The sequence shown here is derived from an EMBL/GenBank/DDBJ whole genome shotgun (WGS) entry which is preliminary data.</text>
</comment>
<protein>
    <submittedName>
        <fullName evidence="1">Uncharacterized protein</fullName>
    </submittedName>
</protein>
<dbReference type="Proteomes" id="UP000295680">
    <property type="component" value="Unassembled WGS sequence"/>
</dbReference>
<accession>A0A4R2JPS7</accession>
<reference evidence="1 2" key="1">
    <citation type="submission" date="2019-03" db="EMBL/GenBank/DDBJ databases">
        <title>Genomic Encyclopedia of Type Strains, Phase IV (KMG-IV): sequencing the most valuable type-strain genomes for metagenomic binning, comparative biology and taxonomic classification.</title>
        <authorList>
            <person name="Goeker M."/>
        </authorList>
    </citation>
    <scope>NUCLEOTIDE SEQUENCE [LARGE SCALE GENOMIC DNA]</scope>
    <source>
        <strain evidence="1 2">DSM 45934</strain>
    </source>
</reference>
<evidence type="ECO:0000313" key="1">
    <source>
        <dbReference type="EMBL" id="TCO62191.1"/>
    </source>
</evidence>
<evidence type="ECO:0000313" key="2">
    <source>
        <dbReference type="Proteomes" id="UP000295680"/>
    </source>
</evidence>
<dbReference type="AlphaFoldDB" id="A0A4R2JPS7"/>